<protein>
    <submittedName>
        <fullName evidence="2">Uncharacterized protein</fullName>
    </submittedName>
</protein>
<dbReference type="PROSITE" id="PS51257">
    <property type="entry name" value="PROKAR_LIPOPROTEIN"/>
    <property type="match status" value="1"/>
</dbReference>
<dbReference type="Proteomes" id="UP001138894">
    <property type="component" value="Unassembled WGS sequence"/>
</dbReference>
<evidence type="ECO:0000313" key="3">
    <source>
        <dbReference type="Proteomes" id="UP001138894"/>
    </source>
</evidence>
<keyword evidence="3" id="KW-1185">Reference proteome</keyword>
<sequence>MKTLKNVILLIMTMSLITLTSCKSDDDGDGGGNAADGTVVASVDGDNFQSLDISSSATLANNGQNLIIIATNSDGQAINFTIIGYSGEGTYPIGGGANIFNSASYSETDVDINNPQNSTTEIWQAPYNDTQVGEISISNETETKVVGTFSFTAKNTGGDQSVKTISDGAFDLNKDVIN</sequence>
<comment type="caution">
    <text evidence="2">The sequence shown here is derived from an EMBL/GenBank/DDBJ whole genome shotgun (WGS) entry which is preliminary data.</text>
</comment>
<feature type="chain" id="PRO_5040723882" evidence="1">
    <location>
        <begin position="21"/>
        <end position="178"/>
    </location>
</feature>
<feature type="signal peptide" evidence="1">
    <location>
        <begin position="1"/>
        <end position="20"/>
    </location>
</feature>
<dbReference type="AlphaFoldDB" id="A0A9X1F9B2"/>
<dbReference type="EMBL" id="JAGSPD010000009">
    <property type="protein sequence ID" value="MBV7269897.1"/>
    <property type="molecule type" value="Genomic_DNA"/>
</dbReference>
<evidence type="ECO:0000313" key="2">
    <source>
        <dbReference type="EMBL" id="MBV7269897.1"/>
    </source>
</evidence>
<dbReference type="InterPro" id="IPR046219">
    <property type="entry name" value="DUF6252"/>
</dbReference>
<proteinExistence type="predicted"/>
<keyword evidence="1" id="KW-0732">Signal</keyword>
<reference evidence="2" key="1">
    <citation type="submission" date="2021-04" db="EMBL/GenBank/DDBJ databases">
        <authorList>
            <person name="Pira H."/>
            <person name="Risdian C."/>
            <person name="Wink J."/>
        </authorList>
    </citation>
    <scope>NUCLEOTIDE SEQUENCE</scope>
    <source>
        <strain evidence="2">WHY3</strain>
    </source>
</reference>
<name>A0A9X1F9B2_9FLAO</name>
<organism evidence="2 3">
    <name type="scientific">Winogradskyella luteola</name>
    <dbReference type="NCBI Taxonomy" id="2828330"/>
    <lineage>
        <taxon>Bacteria</taxon>
        <taxon>Pseudomonadati</taxon>
        <taxon>Bacteroidota</taxon>
        <taxon>Flavobacteriia</taxon>
        <taxon>Flavobacteriales</taxon>
        <taxon>Flavobacteriaceae</taxon>
        <taxon>Winogradskyella</taxon>
    </lineage>
</organism>
<dbReference type="RefSeq" id="WP_218546783.1">
    <property type="nucleotide sequence ID" value="NZ_JAGSPD010000009.1"/>
</dbReference>
<dbReference type="Pfam" id="PF19765">
    <property type="entry name" value="DUF6252"/>
    <property type="match status" value="1"/>
</dbReference>
<accession>A0A9X1F9B2</accession>
<gene>
    <name evidence="2" type="ORF">KCG49_11930</name>
</gene>
<evidence type="ECO:0000256" key="1">
    <source>
        <dbReference type="SAM" id="SignalP"/>
    </source>
</evidence>